<dbReference type="STRING" id="1050174.CEPID_03805"/>
<gene>
    <name evidence="1" type="ORF">CEPID_03805</name>
</gene>
<proteinExistence type="predicted"/>
<dbReference type="InterPro" id="IPR016024">
    <property type="entry name" value="ARM-type_fold"/>
</dbReference>
<dbReference type="SUPFAM" id="SSF48371">
    <property type="entry name" value="ARM repeat"/>
    <property type="match status" value="1"/>
</dbReference>
<reference evidence="1 2" key="1">
    <citation type="submission" date="2015-05" db="EMBL/GenBank/DDBJ databases">
        <title>Complete genome sequence of Corynebacterium epidermidicanis DSM 45586, isolated from the skin of a dog suffering from pruritus.</title>
        <authorList>
            <person name="Ruckert C."/>
            <person name="Albersmeier A."/>
            <person name="Winkler A."/>
            <person name="Tauch A."/>
        </authorList>
    </citation>
    <scope>NUCLEOTIDE SEQUENCE [LARGE SCALE GENOMIC DNA]</scope>
    <source>
        <strain evidence="1 2">DSM 45586</strain>
    </source>
</reference>
<dbReference type="KEGG" id="cei:CEPID_03805"/>
<evidence type="ECO:0000313" key="1">
    <source>
        <dbReference type="EMBL" id="AKK02634.1"/>
    </source>
</evidence>
<dbReference type="InterPro" id="IPR014825">
    <property type="entry name" value="DNA_alkylation"/>
</dbReference>
<dbReference type="OrthoDB" id="9775346at2"/>
<dbReference type="Pfam" id="PF08713">
    <property type="entry name" value="DNA_alkylation"/>
    <property type="match status" value="1"/>
</dbReference>
<keyword evidence="2" id="KW-1185">Reference proteome</keyword>
<dbReference type="Gene3D" id="1.25.10.90">
    <property type="match status" value="1"/>
</dbReference>
<dbReference type="RefSeq" id="WP_047239806.1">
    <property type="nucleotide sequence ID" value="NZ_CP011541.1"/>
</dbReference>
<dbReference type="EMBL" id="CP011541">
    <property type="protein sequence ID" value="AKK02634.1"/>
    <property type="molecule type" value="Genomic_DNA"/>
</dbReference>
<dbReference type="PATRIC" id="fig|1050174.4.peg.771"/>
<evidence type="ECO:0000313" key="2">
    <source>
        <dbReference type="Proteomes" id="UP000035368"/>
    </source>
</evidence>
<organism evidence="1 2">
    <name type="scientific">Corynebacterium epidermidicanis</name>
    <dbReference type="NCBI Taxonomy" id="1050174"/>
    <lineage>
        <taxon>Bacteria</taxon>
        <taxon>Bacillati</taxon>
        <taxon>Actinomycetota</taxon>
        <taxon>Actinomycetes</taxon>
        <taxon>Mycobacteriales</taxon>
        <taxon>Corynebacteriaceae</taxon>
        <taxon>Corynebacterium</taxon>
    </lineage>
</organism>
<accession>A0A0G3GNE2</accession>
<dbReference type="Proteomes" id="UP000035368">
    <property type="component" value="Chromosome"/>
</dbReference>
<dbReference type="PANTHER" id="PTHR34070">
    <property type="entry name" value="ARMADILLO-TYPE FOLD"/>
    <property type="match status" value="1"/>
</dbReference>
<dbReference type="AlphaFoldDB" id="A0A0G3GNE2"/>
<sequence length="230" mass="26147">MAPTESFLTELRAGFQRFADPERAKGQQAYLKTLEPMLGITNGDLRSVVNAVSLELLGRRPGLADLLAVTEYTWAHAQSRDERSAAIFLLALPRYARLVTFDAMPLIRQLVVEGAWWDLVDALVKVQPYARASAPAESDALMRAWAVDENFWIRRYAIISQLGTKSDLDKDLLVDCILPNLADREFFVAKAIGWALRDHARHDPEWVRAFVALHERRMQPLSRREALKHL</sequence>
<name>A0A0G3GNE2_9CORY</name>
<protein>
    <submittedName>
        <fullName evidence="1">Putative DNA alkylation repair enzyme</fullName>
    </submittedName>
</protein>
<dbReference type="PANTHER" id="PTHR34070:SF1">
    <property type="entry name" value="DNA ALKYLATION REPAIR PROTEIN"/>
    <property type="match status" value="1"/>
</dbReference>